<reference evidence="1" key="1">
    <citation type="submission" date="2020-05" db="EMBL/GenBank/DDBJ databases">
        <authorList>
            <person name="Chiriac C."/>
            <person name="Salcher M."/>
            <person name="Ghai R."/>
            <person name="Kavagutti S V."/>
        </authorList>
    </citation>
    <scope>NUCLEOTIDE SEQUENCE</scope>
</reference>
<protein>
    <submittedName>
        <fullName evidence="1">Unannotated protein</fullName>
    </submittedName>
</protein>
<dbReference type="EMBL" id="CAFBQW010000266">
    <property type="protein sequence ID" value="CAB5069061.1"/>
    <property type="molecule type" value="Genomic_DNA"/>
</dbReference>
<dbReference type="AlphaFoldDB" id="A0A6J7USS5"/>
<organism evidence="1">
    <name type="scientific">freshwater metagenome</name>
    <dbReference type="NCBI Taxonomy" id="449393"/>
    <lineage>
        <taxon>unclassified sequences</taxon>
        <taxon>metagenomes</taxon>
        <taxon>ecological metagenomes</taxon>
    </lineage>
</organism>
<proteinExistence type="predicted"/>
<evidence type="ECO:0000313" key="1">
    <source>
        <dbReference type="EMBL" id="CAB5069061.1"/>
    </source>
</evidence>
<sequence>MAKGMRCKLAFTDYYEIAEHSGCNRNERSCNKGIAHKGLTQNLYPIALVSGVSKKKPRLNHERVQHLVAPRVQVTLSSANNFDLSAIEVRQQIRIHNLTDAAVMSVTVKQVHRSA</sequence>
<accession>A0A6J7USS5</accession>
<name>A0A6J7USS5_9ZZZZ</name>
<gene>
    <name evidence="1" type="ORF">UFOPK4354_01788</name>
</gene>